<dbReference type="InterPro" id="IPR019559">
    <property type="entry name" value="Cullin_neddylation_domain"/>
</dbReference>
<proteinExistence type="predicted"/>
<feature type="domain" description="Cullin neddylation" evidence="3">
    <location>
        <begin position="109"/>
        <end position="176"/>
    </location>
</feature>
<dbReference type="GO" id="GO:0031625">
    <property type="term" value="F:ubiquitin protein ligase binding"/>
    <property type="evidence" value="ECO:0007669"/>
    <property type="project" value="InterPro"/>
</dbReference>
<dbReference type="GO" id="GO:0031461">
    <property type="term" value="C:cullin-RING ubiquitin ligase complex"/>
    <property type="evidence" value="ECO:0007669"/>
    <property type="project" value="InterPro"/>
</dbReference>
<dbReference type="Gene3D" id="1.10.10.10">
    <property type="entry name" value="Winged helix-like DNA-binding domain superfamily/Winged helix DNA-binding domain"/>
    <property type="match status" value="1"/>
</dbReference>
<dbReference type="PANTHER" id="PTHR11932">
    <property type="entry name" value="CULLIN"/>
    <property type="match status" value="1"/>
</dbReference>
<accession>A0A5K3FPN6</accession>
<keyword evidence="1" id="KW-1017">Isopeptide bond</keyword>
<dbReference type="InterPro" id="IPR036390">
    <property type="entry name" value="WH_DNA-bd_sf"/>
</dbReference>
<name>A0A5K3FPN6_MESCO</name>
<dbReference type="InterPro" id="IPR036388">
    <property type="entry name" value="WH-like_DNA-bd_sf"/>
</dbReference>
<dbReference type="Pfam" id="PF10557">
    <property type="entry name" value="Cullin_Nedd8"/>
    <property type="match status" value="1"/>
</dbReference>
<evidence type="ECO:0000313" key="4">
    <source>
        <dbReference type="WBParaSite" id="MCU_010051-RA"/>
    </source>
</evidence>
<dbReference type="AlphaFoldDB" id="A0A5K3FPN6"/>
<evidence type="ECO:0000259" key="3">
    <source>
        <dbReference type="SMART" id="SM00884"/>
    </source>
</evidence>
<organism evidence="4">
    <name type="scientific">Mesocestoides corti</name>
    <name type="common">Flatworm</name>
    <dbReference type="NCBI Taxonomy" id="53468"/>
    <lineage>
        <taxon>Eukaryota</taxon>
        <taxon>Metazoa</taxon>
        <taxon>Spiralia</taxon>
        <taxon>Lophotrochozoa</taxon>
        <taxon>Platyhelminthes</taxon>
        <taxon>Cestoda</taxon>
        <taxon>Eucestoda</taxon>
        <taxon>Cyclophyllidea</taxon>
        <taxon>Mesocestoididae</taxon>
        <taxon>Mesocestoides</taxon>
    </lineage>
</organism>
<dbReference type="SMART" id="SM00884">
    <property type="entry name" value="Cullin_Nedd8"/>
    <property type="match status" value="1"/>
</dbReference>
<evidence type="ECO:0000256" key="2">
    <source>
        <dbReference type="ARBA" id="ARBA00022843"/>
    </source>
</evidence>
<dbReference type="FunFam" id="1.10.10.10:FF:000014">
    <property type="entry name" value="Cullin 1"/>
    <property type="match status" value="1"/>
</dbReference>
<protein>
    <submittedName>
        <fullName evidence="4">Cullin_Nedd8 domain-containing protein</fullName>
    </submittedName>
</protein>
<keyword evidence="2" id="KW-0832">Ubl conjugation</keyword>
<sequence length="182" mass="21514">MTSFSQRFNTGPIDFFLHKFAQLLHYLCKVQNCSLKWENLTVSFYFAILFVHVRYKCLKLVNKLRRKDDVTVRINRNYTNRHTKVKVAFAPQTLKNAIAEEGEQVEKKVEEDRRYFTQAAIVRIMKSRKTCKHTMLVNDVIDMAKGRFKPPVSLIKRCIEVLIEKGYLERNPDDADEYNYLA</sequence>
<evidence type="ECO:0000256" key="1">
    <source>
        <dbReference type="ARBA" id="ARBA00022499"/>
    </source>
</evidence>
<dbReference type="GO" id="GO:0006511">
    <property type="term" value="P:ubiquitin-dependent protein catabolic process"/>
    <property type="evidence" value="ECO:0007669"/>
    <property type="project" value="InterPro"/>
</dbReference>
<dbReference type="WBParaSite" id="MCU_010051-RA">
    <property type="protein sequence ID" value="MCU_010051-RA"/>
    <property type="gene ID" value="MCU_010051"/>
</dbReference>
<dbReference type="InterPro" id="IPR045093">
    <property type="entry name" value="Cullin"/>
</dbReference>
<dbReference type="InterPro" id="IPR016157">
    <property type="entry name" value="Cullin_CS"/>
</dbReference>
<reference evidence="4" key="1">
    <citation type="submission" date="2019-11" db="UniProtKB">
        <authorList>
            <consortium name="WormBaseParasite"/>
        </authorList>
    </citation>
    <scope>IDENTIFICATION</scope>
</reference>
<dbReference type="SUPFAM" id="SSF46785">
    <property type="entry name" value="Winged helix' DNA-binding domain"/>
    <property type="match status" value="1"/>
</dbReference>
<dbReference type="PROSITE" id="PS01256">
    <property type="entry name" value="CULLIN_1"/>
    <property type="match status" value="1"/>
</dbReference>